<dbReference type="Gene3D" id="3.40.50.1820">
    <property type="entry name" value="alpha/beta hydrolase"/>
    <property type="match status" value="1"/>
</dbReference>
<name>A0A060CH79_9CAUL</name>
<accession>A0A060CH79</accession>
<protein>
    <submittedName>
        <fullName evidence="1">CAZy families CE1 protein</fullName>
    </submittedName>
</protein>
<dbReference type="EMBL" id="KF127211">
    <property type="protein sequence ID" value="AIA94564.1"/>
    <property type="molecule type" value="Genomic_DNA"/>
</dbReference>
<evidence type="ECO:0000313" key="1">
    <source>
        <dbReference type="EMBL" id="AIA94564.1"/>
    </source>
</evidence>
<dbReference type="AlphaFoldDB" id="A0A060CH79"/>
<sequence>MVFPNSWNRYFGSIYSSSQTTGNFERFIAEDLVAYIDENYRTIADREKPGVSLATPWEAMERLASA</sequence>
<organism evidence="1">
    <name type="scientific">uncultured Caulobacter sp</name>
    <dbReference type="NCBI Taxonomy" id="158749"/>
    <lineage>
        <taxon>Bacteria</taxon>
        <taxon>Pseudomonadati</taxon>
        <taxon>Pseudomonadota</taxon>
        <taxon>Alphaproteobacteria</taxon>
        <taxon>Caulobacterales</taxon>
        <taxon>Caulobacteraceae</taxon>
        <taxon>Caulobacter</taxon>
        <taxon>environmental samples</taxon>
    </lineage>
</organism>
<proteinExistence type="predicted"/>
<dbReference type="InterPro" id="IPR029058">
    <property type="entry name" value="AB_hydrolase_fold"/>
</dbReference>
<reference evidence="1" key="1">
    <citation type="journal article" date="2013" name="Environ. Microbiol.">
        <title>Seasonally variable intestinal metagenomes of the red palm weevil (Rhynchophorus ferrugineus).</title>
        <authorList>
            <person name="Jia S."/>
            <person name="Zhang X."/>
            <person name="Zhang G."/>
            <person name="Yin A."/>
            <person name="Zhang S."/>
            <person name="Li F."/>
            <person name="Wang L."/>
            <person name="Zhao D."/>
            <person name="Yun Q."/>
            <person name="Tala"/>
            <person name="Wang J."/>
            <person name="Sun G."/>
            <person name="Baabdullah M."/>
            <person name="Yu X."/>
            <person name="Hu S."/>
            <person name="Al-Mssallem I.S."/>
            <person name="Yu J."/>
        </authorList>
    </citation>
    <scope>NUCLEOTIDE SEQUENCE</scope>
</reference>